<dbReference type="AlphaFoldDB" id="A0A1I8BLS3"/>
<evidence type="ECO:0000313" key="3">
    <source>
        <dbReference type="WBParaSite" id="MhA1_Contig311.frz3.gene8"/>
    </source>
</evidence>
<proteinExistence type="predicted"/>
<protein>
    <submittedName>
        <fullName evidence="3">BHLH domain-containing protein</fullName>
    </submittedName>
</protein>
<keyword evidence="2" id="KW-1185">Reference proteome</keyword>
<dbReference type="WBParaSite" id="MhA1_Contig311.frz3.gene8">
    <property type="protein sequence ID" value="MhA1_Contig311.frz3.gene8"/>
    <property type="gene ID" value="MhA1_Contig311.frz3.gene8"/>
</dbReference>
<name>A0A1I8BLS3_MELHA</name>
<organism evidence="2 3">
    <name type="scientific">Meloidogyne hapla</name>
    <name type="common">Root-knot nematode worm</name>
    <dbReference type="NCBI Taxonomy" id="6305"/>
    <lineage>
        <taxon>Eukaryota</taxon>
        <taxon>Metazoa</taxon>
        <taxon>Ecdysozoa</taxon>
        <taxon>Nematoda</taxon>
        <taxon>Chromadorea</taxon>
        <taxon>Rhabditida</taxon>
        <taxon>Tylenchina</taxon>
        <taxon>Tylenchomorpha</taxon>
        <taxon>Tylenchoidea</taxon>
        <taxon>Meloidogynidae</taxon>
        <taxon>Meloidogyninae</taxon>
        <taxon>Meloidogyne</taxon>
    </lineage>
</organism>
<feature type="region of interest" description="Disordered" evidence="1">
    <location>
        <begin position="1"/>
        <end position="46"/>
    </location>
</feature>
<accession>A0A1I8BLS3</accession>
<dbReference type="Proteomes" id="UP000095281">
    <property type="component" value="Unplaced"/>
</dbReference>
<sequence length="112" mass="13108">MPILFSKQRAQPQTPQSTSSGFRHGPPSTTSFGSSHSQQSPRARNLEYEKERRLFIKRMEEILLDRSFRGDILKRREQVEEAVDHLRITLSHDPLPRLPEWSFTNSMLVVFE</sequence>
<evidence type="ECO:0000256" key="1">
    <source>
        <dbReference type="SAM" id="MobiDB-lite"/>
    </source>
</evidence>
<evidence type="ECO:0000313" key="2">
    <source>
        <dbReference type="Proteomes" id="UP000095281"/>
    </source>
</evidence>
<reference evidence="3" key="1">
    <citation type="submission" date="2016-11" db="UniProtKB">
        <authorList>
            <consortium name="WormBaseParasite"/>
        </authorList>
    </citation>
    <scope>IDENTIFICATION</scope>
</reference>
<feature type="compositionally biased region" description="Polar residues" evidence="1">
    <location>
        <begin position="8"/>
        <end position="42"/>
    </location>
</feature>